<dbReference type="InterPro" id="IPR036388">
    <property type="entry name" value="WH-like_DNA-bd_sf"/>
</dbReference>
<evidence type="ECO:0000256" key="2">
    <source>
        <dbReference type="ARBA" id="ARBA00009695"/>
    </source>
</evidence>
<keyword evidence="4 5" id="KW-0963">Cytoplasm</keyword>
<dbReference type="GO" id="GO:0006282">
    <property type="term" value="P:regulation of DNA repair"/>
    <property type="evidence" value="ECO:0007669"/>
    <property type="project" value="UniProtKB-UniRule"/>
</dbReference>
<dbReference type="InterPro" id="IPR053925">
    <property type="entry name" value="RecX_HTH_3rd"/>
</dbReference>
<dbReference type="OrthoDB" id="5295441at2"/>
<evidence type="ECO:0000313" key="8">
    <source>
        <dbReference type="EMBL" id="CUA84568.1"/>
    </source>
</evidence>
<dbReference type="Pfam" id="PF21981">
    <property type="entry name" value="RecX_HTH3"/>
    <property type="match status" value="1"/>
</dbReference>
<dbReference type="PANTHER" id="PTHR33602:SF1">
    <property type="entry name" value="REGULATORY PROTEIN RECX FAMILY PROTEIN"/>
    <property type="match status" value="1"/>
</dbReference>
<evidence type="ECO:0000313" key="9">
    <source>
        <dbReference type="Proteomes" id="UP000243535"/>
    </source>
</evidence>
<dbReference type="STRING" id="375574.GCA_001418035_01914"/>
<gene>
    <name evidence="5" type="primary">recX</name>
    <name evidence="8" type="ORF">Ga0061063_2125</name>
</gene>
<comment type="subcellular location">
    <subcellularLocation>
        <location evidence="1 5">Cytoplasm</location>
    </subcellularLocation>
</comment>
<dbReference type="Proteomes" id="UP000243535">
    <property type="component" value="Unassembled WGS sequence"/>
</dbReference>
<reference evidence="9" key="1">
    <citation type="submission" date="2015-08" db="EMBL/GenBank/DDBJ databases">
        <authorList>
            <person name="Varghese N."/>
        </authorList>
    </citation>
    <scope>NUCLEOTIDE SEQUENCE [LARGE SCALE GENOMIC DNA]</scope>
    <source>
        <strain evidence="9">DSM 17901</strain>
    </source>
</reference>
<keyword evidence="9" id="KW-1185">Reference proteome</keyword>
<dbReference type="PANTHER" id="PTHR33602">
    <property type="entry name" value="REGULATORY PROTEIN RECX FAMILY PROTEIN"/>
    <property type="match status" value="1"/>
</dbReference>
<organism evidence="8 9">
    <name type="scientific">Gulbenkiania indica</name>
    <dbReference type="NCBI Taxonomy" id="375574"/>
    <lineage>
        <taxon>Bacteria</taxon>
        <taxon>Pseudomonadati</taxon>
        <taxon>Pseudomonadota</taxon>
        <taxon>Betaproteobacteria</taxon>
        <taxon>Neisseriales</taxon>
        <taxon>Chromobacteriaceae</taxon>
        <taxon>Gulbenkiania</taxon>
    </lineage>
</organism>
<evidence type="ECO:0000256" key="4">
    <source>
        <dbReference type="ARBA" id="ARBA00022490"/>
    </source>
</evidence>
<dbReference type="Gene3D" id="1.10.10.10">
    <property type="entry name" value="Winged helix-like DNA-binding domain superfamily/Winged helix DNA-binding domain"/>
    <property type="match status" value="3"/>
</dbReference>
<comment type="similarity">
    <text evidence="2 5">Belongs to the RecX family.</text>
</comment>
<dbReference type="RefSeq" id="WP_055434113.1">
    <property type="nucleotide sequence ID" value="NZ_CYHA01000004.1"/>
</dbReference>
<feature type="domain" description="RecX third three-helical" evidence="7">
    <location>
        <begin position="95"/>
        <end position="138"/>
    </location>
</feature>
<dbReference type="AlphaFoldDB" id="A0A0K6H0T9"/>
<evidence type="ECO:0000256" key="3">
    <source>
        <dbReference type="ARBA" id="ARBA00018111"/>
    </source>
</evidence>
<feature type="domain" description="RecX second three-helical" evidence="6">
    <location>
        <begin position="51"/>
        <end position="90"/>
    </location>
</feature>
<dbReference type="NCBIfam" id="NF001055">
    <property type="entry name" value="PRK00117.2-5"/>
    <property type="match status" value="1"/>
</dbReference>
<comment type="function">
    <text evidence="5">Modulates RecA activity.</text>
</comment>
<evidence type="ECO:0000259" key="6">
    <source>
        <dbReference type="Pfam" id="PF02631"/>
    </source>
</evidence>
<evidence type="ECO:0000256" key="5">
    <source>
        <dbReference type="HAMAP-Rule" id="MF_01114"/>
    </source>
</evidence>
<protein>
    <recommendedName>
        <fullName evidence="3 5">Regulatory protein RecX</fullName>
    </recommendedName>
</protein>
<evidence type="ECO:0000256" key="1">
    <source>
        <dbReference type="ARBA" id="ARBA00004496"/>
    </source>
</evidence>
<dbReference type="InterPro" id="IPR053924">
    <property type="entry name" value="RecX_HTH_2nd"/>
</dbReference>
<dbReference type="InterPro" id="IPR003783">
    <property type="entry name" value="Regulatory_RecX"/>
</dbReference>
<dbReference type="HAMAP" id="MF_01114">
    <property type="entry name" value="RecX"/>
    <property type="match status" value="1"/>
</dbReference>
<sequence>MEKSLKARAVDLLSRREYSRRELERRLAPHAESAEALAAVLDELAERNWQSDARFAEQFAEARARKYGTRRVRLEMRERGVDAGLIDEALSGHDDFPAALAQWQKKFGQLPQSPEEKARQIRFLATRGFGMDVIRRILRHAADDLPDDPSL</sequence>
<accession>A0A0K6H0T9</accession>
<dbReference type="Pfam" id="PF02631">
    <property type="entry name" value="RecX_HTH2"/>
    <property type="match status" value="1"/>
</dbReference>
<dbReference type="GO" id="GO:0005737">
    <property type="term" value="C:cytoplasm"/>
    <property type="evidence" value="ECO:0007669"/>
    <property type="project" value="UniProtKB-SubCell"/>
</dbReference>
<proteinExistence type="inferred from homology"/>
<name>A0A0K6H0T9_9NEIS</name>
<dbReference type="EMBL" id="CYHA01000004">
    <property type="protein sequence ID" value="CUA84568.1"/>
    <property type="molecule type" value="Genomic_DNA"/>
</dbReference>
<evidence type="ECO:0000259" key="7">
    <source>
        <dbReference type="Pfam" id="PF21981"/>
    </source>
</evidence>